<evidence type="ECO:0000313" key="3">
    <source>
        <dbReference type="Proteomes" id="UP000539111"/>
    </source>
</evidence>
<sequence length="280" mass="29995">MTHYATGRVISADGTVIGFRRLGNGPPVVLVHGGMQAAQDLMKLADALSAEFDVVVPDRRGRGLSGPYNGAIDDEVADVQAVVEQTAASRVFGLSSGALLALRTAARTPTVTRVALYEPPLSTNGSVPTSWTAAFERQIAAGDSTGALITVLKGLRIDPAMQRIPSFALRLVFTMLARRSRPDDVPLDELVPTMHYDMQLVRQLEDSAGDYANLHAEVLLLGGTKSPDYLTAALDELETRLPNRRRVTFDGIGHTAPADDGAPERVAAELGEFFRESADD</sequence>
<reference evidence="2 3" key="1">
    <citation type="submission" date="2020-07" db="EMBL/GenBank/DDBJ databases">
        <title>Sequencing the genomes of 1000 actinobacteria strains.</title>
        <authorList>
            <person name="Klenk H.-P."/>
        </authorList>
    </citation>
    <scope>NUCLEOTIDE SEQUENCE [LARGE SCALE GENOMIC DNA]</scope>
    <source>
        <strain evidence="2 3">DSM 26341</strain>
    </source>
</reference>
<dbReference type="InterPro" id="IPR000073">
    <property type="entry name" value="AB_hydrolase_1"/>
</dbReference>
<dbReference type="AlphaFoldDB" id="A0A7Z0D587"/>
<dbReference type="GO" id="GO:0003824">
    <property type="term" value="F:catalytic activity"/>
    <property type="evidence" value="ECO:0007669"/>
    <property type="project" value="UniProtKB-ARBA"/>
</dbReference>
<dbReference type="PANTHER" id="PTHR43194:SF2">
    <property type="entry name" value="PEROXISOMAL MEMBRANE PROTEIN LPX1"/>
    <property type="match status" value="1"/>
</dbReference>
<comment type="caution">
    <text evidence="2">The sequence shown here is derived from an EMBL/GenBank/DDBJ whole genome shotgun (WGS) entry which is preliminary data.</text>
</comment>
<gene>
    <name evidence="2" type="ORF">BJY26_003367</name>
</gene>
<dbReference type="SUPFAM" id="SSF53474">
    <property type="entry name" value="alpha/beta-Hydrolases"/>
    <property type="match status" value="1"/>
</dbReference>
<accession>A0A7Z0D587</accession>
<feature type="domain" description="AB hydrolase-1" evidence="1">
    <location>
        <begin position="28"/>
        <end position="268"/>
    </location>
</feature>
<dbReference type="RefSeq" id="WP_179429335.1">
    <property type="nucleotide sequence ID" value="NZ_JACBZP010000001.1"/>
</dbReference>
<dbReference type="EMBL" id="JACBZP010000001">
    <property type="protein sequence ID" value="NYI69061.1"/>
    <property type="molecule type" value="Genomic_DNA"/>
</dbReference>
<dbReference type="Gene3D" id="3.40.50.1820">
    <property type="entry name" value="alpha/beta hydrolase"/>
    <property type="match status" value="1"/>
</dbReference>
<keyword evidence="3" id="KW-1185">Reference proteome</keyword>
<proteinExistence type="predicted"/>
<organism evidence="2 3">
    <name type="scientific">Spelaeicoccus albus</name>
    <dbReference type="NCBI Taxonomy" id="1280376"/>
    <lineage>
        <taxon>Bacteria</taxon>
        <taxon>Bacillati</taxon>
        <taxon>Actinomycetota</taxon>
        <taxon>Actinomycetes</taxon>
        <taxon>Micrococcales</taxon>
        <taxon>Brevibacteriaceae</taxon>
        <taxon>Spelaeicoccus</taxon>
    </lineage>
</organism>
<evidence type="ECO:0000259" key="1">
    <source>
        <dbReference type="Pfam" id="PF12697"/>
    </source>
</evidence>
<protein>
    <submittedName>
        <fullName evidence="2">Pimeloyl-ACP methyl ester carboxylesterase</fullName>
    </submittedName>
</protein>
<dbReference type="PANTHER" id="PTHR43194">
    <property type="entry name" value="HYDROLASE ALPHA/BETA FOLD FAMILY"/>
    <property type="match status" value="1"/>
</dbReference>
<dbReference type="InterPro" id="IPR029058">
    <property type="entry name" value="AB_hydrolase_fold"/>
</dbReference>
<dbReference type="Pfam" id="PF12697">
    <property type="entry name" value="Abhydrolase_6"/>
    <property type="match status" value="1"/>
</dbReference>
<evidence type="ECO:0000313" key="2">
    <source>
        <dbReference type="EMBL" id="NYI69061.1"/>
    </source>
</evidence>
<name>A0A7Z0D587_9MICO</name>
<dbReference type="InterPro" id="IPR050228">
    <property type="entry name" value="Carboxylesterase_BioH"/>
</dbReference>
<dbReference type="Proteomes" id="UP000539111">
    <property type="component" value="Unassembled WGS sequence"/>
</dbReference>